<accession>A0A2V1EDD2</accession>
<dbReference type="InterPro" id="IPR036249">
    <property type="entry name" value="Thioredoxin-like_sf"/>
</dbReference>
<dbReference type="EMBL" id="KZ805304">
    <property type="protein sequence ID" value="PVI07360.1"/>
    <property type="molecule type" value="Genomic_DNA"/>
</dbReference>
<proteinExistence type="predicted"/>
<dbReference type="OrthoDB" id="2121326at2759"/>
<gene>
    <name evidence="1" type="ORF">DM02DRAFT_323779</name>
</gene>
<evidence type="ECO:0008006" key="3">
    <source>
        <dbReference type="Google" id="ProtNLM"/>
    </source>
</evidence>
<organism evidence="1 2">
    <name type="scientific">Periconia macrospinosa</name>
    <dbReference type="NCBI Taxonomy" id="97972"/>
    <lineage>
        <taxon>Eukaryota</taxon>
        <taxon>Fungi</taxon>
        <taxon>Dikarya</taxon>
        <taxon>Ascomycota</taxon>
        <taxon>Pezizomycotina</taxon>
        <taxon>Dothideomycetes</taxon>
        <taxon>Pleosporomycetidae</taxon>
        <taxon>Pleosporales</taxon>
        <taxon>Massarineae</taxon>
        <taxon>Periconiaceae</taxon>
        <taxon>Periconia</taxon>
    </lineage>
</organism>
<dbReference type="Gene3D" id="3.40.30.10">
    <property type="entry name" value="Glutaredoxin"/>
    <property type="match status" value="1"/>
</dbReference>
<dbReference type="STRING" id="97972.A0A2V1EDD2"/>
<protein>
    <recommendedName>
        <fullName evidence="3">Thioredoxin domain-containing protein</fullName>
    </recommendedName>
</protein>
<evidence type="ECO:0000313" key="1">
    <source>
        <dbReference type="EMBL" id="PVI07360.1"/>
    </source>
</evidence>
<reference evidence="1 2" key="1">
    <citation type="journal article" date="2018" name="Sci. Rep.">
        <title>Comparative genomics provides insights into the lifestyle and reveals functional heterogeneity of dark septate endophytic fungi.</title>
        <authorList>
            <person name="Knapp D.G."/>
            <person name="Nemeth J.B."/>
            <person name="Barry K."/>
            <person name="Hainaut M."/>
            <person name="Henrissat B."/>
            <person name="Johnson J."/>
            <person name="Kuo A."/>
            <person name="Lim J.H.P."/>
            <person name="Lipzen A."/>
            <person name="Nolan M."/>
            <person name="Ohm R.A."/>
            <person name="Tamas L."/>
            <person name="Grigoriev I.V."/>
            <person name="Spatafora J.W."/>
            <person name="Nagy L.G."/>
            <person name="Kovacs G.M."/>
        </authorList>
    </citation>
    <scope>NUCLEOTIDE SEQUENCE [LARGE SCALE GENOMIC DNA]</scope>
    <source>
        <strain evidence="1 2">DSE2036</strain>
    </source>
</reference>
<dbReference type="Proteomes" id="UP000244855">
    <property type="component" value="Unassembled WGS sequence"/>
</dbReference>
<name>A0A2V1EDD2_9PLEO</name>
<sequence length="105" mass="11819">MSFRELQSKEEFDSAIKEGPRVVFVFVYENEIPASAKEHLPAYLQSFPHIAPPVAFDIAKAPEARNSLKINKTPTILIYRGGQMLVAVEEPNKDKLEEVEGLFNS</sequence>
<evidence type="ECO:0000313" key="2">
    <source>
        <dbReference type="Proteomes" id="UP000244855"/>
    </source>
</evidence>
<dbReference type="SUPFAM" id="SSF52833">
    <property type="entry name" value="Thioredoxin-like"/>
    <property type="match status" value="1"/>
</dbReference>
<keyword evidence="2" id="KW-1185">Reference proteome</keyword>
<dbReference type="AlphaFoldDB" id="A0A2V1EDD2"/>